<keyword evidence="8" id="KW-0325">Glycoprotein</keyword>
<evidence type="ECO:0000313" key="12">
    <source>
        <dbReference type="Ensembl" id="ENSCLMP00005027266.1"/>
    </source>
</evidence>
<accession>A0A8C2ZH10</accession>
<dbReference type="CTD" id="3598"/>
<dbReference type="OrthoDB" id="9826641at2759"/>
<dbReference type="RefSeq" id="XP_034406950.1">
    <property type="nucleotide sequence ID" value="XM_034551059.1"/>
</dbReference>
<dbReference type="Gene3D" id="2.60.40.10">
    <property type="entry name" value="Immunoglobulins"/>
    <property type="match status" value="3"/>
</dbReference>
<keyword evidence="4 9" id="KW-1133">Transmembrane helix</keyword>
<organism evidence="12 13">
    <name type="scientific">Cyclopterus lumpus</name>
    <name type="common">Lumpsucker</name>
    <dbReference type="NCBI Taxonomy" id="8103"/>
    <lineage>
        <taxon>Eukaryota</taxon>
        <taxon>Metazoa</taxon>
        <taxon>Chordata</taxon>
        <taxon>Craniata</taxon>
        <taxon>Vertebrata</taxon>
        <taxon>Euteleostomi</taxon>
        <taxon>Actinopterygii</taxon>
        <taxon>Neopterygii</taxon>
        <taxon>Teleostei</taxon>
        <taxon>Neoteleostei</taxon>
        <taxon>Acanthomorphata</taxon>
        <taxon>Eupercaria</taxon>
        <taxon>Perciformes</taxon>
        <taxon>Cottioidei</taxon>
        <taxon>Cottales</taxon>
        <taxon>Cyclopteridae</taxon>
        <taxon>Cyclopterus</taxon>
    </lineage>
</organism>
<comment type="subcellular location">
    <subcellularLocation>
        <location evidence="1">Membrane</location>
        <topology evidence="1">Single-pass type I membrane protein</topology>
    </subcellularLocation>
</comment>
<feature type="transmembrane region" description="Helical" evidence="9">
    <location>
        <begin position="348"/>
        <end position="370"/>
    </location>
</feature>
<dbReference type="AlphaFoldDB" id="A0A8C2ZH10"/>
<dbReference type="PROSITE" id="PS50853">
    <property type="entry name" value="FN3"/>
    <property type="match status" value="1"/>
</dbReference>
<dbReference type="InterPro" id="IPR036116">
    <property type="entry name" value="FN3_sf"/>
</dbReference>
<gene>
    <name evidence="12" type="primary">il13ra2</name>
</gene>
<dbReference type="PANTHER" id="PTHR23037:SF28">
    <property type="entry name" value="ERYTHROPOIETIN RECEPTOR"/>
    <property type="match status" value="1"/>
</dbReference>
<dbReference type="KEGG" id="clum:117743232"/>
<dbReference type="GeneTree" id="ENSGT00940000159971"/>
<reference evidence="12" key="2">
    <citation type="submission" date="2025-09" db="UniProtKB">
        <authorList>
            <consortium name="Ensembl"/>
        </authorList>
    </citation>
    <scope>IDENTIFICATION</scope>
</reference>
<dbReference type="InterPro" id="IPR015321">
    <property type="entry name" value="TypeI_recpt_CBD"/>
</dbReference>
<evidence type="ECO:0000256" key="4">
    <source>
        <dbReference type="ARBA" id="ARBA00022989"/>
    </source>
</evidence>
<keyword evidence="2 9" id="KW-0812">Transmembrane</keyword>
<evidence type="ECO:0000256" key="6">
    <source>
        <dbReference type="ARBA" id="ARBA00023157"/>
    </source>
</evidence>
<evidence type="ECO:0000313" key="13">
    <source>
        <dbReference type="Proteomes" id="UP000694565"/>
    </source>
</evidence>
<keyword evidence="6" id="KW-1015">Disulfide bond</keyword>
<dbReference type="Proteomes" id="UP000694565">
    <property type="component" value="Unplaced"/>
</dbReference>
<dbReference type="Pfam" id="PF09240">
    <property type="entry name" value="IL6Ra-bind"/>
    <property type="match status" value="1"/>
</dbReference>
<keyword evidence="13" id="KW-1185">Reference proteome</keyword>
<evidence type="ECO:0000256" key="9">
    <source>
        <dbReference type="SAM" id="Phobius"/>
    </source>
</evidence>
<dbReference type="GO" id="GO:0004896">
    <property type="term" value="F:cytokine receptor activity"/>
    <property type="evidence" value="ECO:0007669"/>
    <property type="project" value="TreeGrafter"/>
</dbReference>
<dbReference type="SUPFAM" id="SSF49265">
    <property type="entry name" value="Fibronectin type III"/>
    <property type="match status" value="3"/>
</dbReference>
<protein>
    <submittedName>
        <fullName evidence="12">Interleukin 13 receptor, alpha 2</fullName>
    </submittedName>
</protein>
<keyword evidence="7" id="KW-0675">Receptor</keyword>
<dbReference type="GO" id="GO:0009897">
    <property type="term" value="C:external side of plasma membrane"/>
    <property type="evidence" value="ECO:0007669"/>
    <property type="project" value="TreeGrafter"/>
</dbReference>
<keyword evidence="5 9" id="KW-0472">Membrane</keyword>
<sequence length="399" mass="45379">MASKSWMTLMLLLLITWPESTSCDGQTDPPEDLVISDLGHLGHLQIRWSPPASFMNMTECSKLYQLEYFNTYKNSWTAIRTVQPEHLAQFDLMKEVRVRVYTLLTGPCIGGTMVKSTRYTELVQKPSSTGVAGTAVQDFVCVYHNRQYLECNWGGNPKMPANSRQNLYFWHKGLKQADECPKYLISDGTRSGCNFTGNSLPEFSDINFCINGSSPEGPLKTTFFSLQIQNKMKLETTEELHLETGPGKQLKLHWEAPVWNSPGHCLEWEVEHKQEGPNGKIATKQISTKQMSLTLPFEHDSQRNCFRVRSKVNKYCAERSFWSEWSRPICHPENKEVAPEPGWDMVPIYVYIAVAITAILVLSLCVGLVFRRISRRVKKPDSLLTNLFTRNAVGSAREA</sequence>
<evidence type="ECO:0000256" key="8">
    <source>
        <dbReference type="ARBA" id="ARBA00023180"/>
    </source>
</evidence>
<evidence type="ECO:0000259" key="11">
    <source>
        <dbReference type="PROSITE" id="PS50853"/>
    </source>
</evidence>
<evidence type="ECO:0000256" key="2">
    <source>
        <dbReference type="ARBA" id="ARBA00022692"/>
    </source>
</evidence>
<feature type="domain" description="Fibronectin type-III" evidence="11">
    <location>
        <begin position="236"/>
        <end position="334"/>
    </location>
</feature>
<evidence type="ECO:0000256" key="5">
    <source>
        <dbReference type="ARBA" id="ARBA00023136"/>
    </source>
</evidence>
<evidence type="ECO:0000256" key="7">
    <source>
        <dbReference type="ARBA" id="ARBA00023170"/>
    </source>
</evidence>
<evidence type="ECO:0000256" key="10">
    <source>
        <dbReference type="SAM" id="SignalP"/>
    </source>
</evidence>
<dbReference type="InterPro" id="IPR003961">
    <property type="entry name" value="FN3_dom"/>
</dbReference>
<feature type="signal peptide" evidence="10">
    <location>
        <begin position="1"/>
        <end position="22"/>
    </location>
</feature>
<dbReference type="PANTHER" id="PTHR23037">
    <property type="entry name" value="CYTOKINE RECEPTOR"/>
    <property type="match status" value="1"/>
</dbReference>
<name>A0A8C2ZH10_CYCLU</name>
<dbReference type="Ensembl" id="ENSCLMT00005028445.1">
    <property type="protein sequence ID" value="ENSCLMP00005027266.1"/>
    <property type="gene ID" value="ENSCLMG00005013291.1"/>
</dbReference>
<reference evidence="12" key="1">
    <citation type="submission" date="2025-08" db="UniProtKB">
        <authorList>
            <consortium name="Ensembl"/>
        </authorList>
    </citation>
    <scope>IDENTIFICATION</scope>
</reference>
<keyword evidence="3 10" id="KW-0732">Signal</keyword>
<evidence type="ECO:0000256" key="1">
    <source>
        <dbReference type="ARBA" id="ARBA00004479"/>
    </source>
</evidence>
<proteinExistence type="predicted"/>
<feature type="chain" id="PRO_5034709262" evidence="10">
    <location>
        <begin position="23"/>
        <end position="399"/>
    </location>
</feature>
<dbReference type="InterPro" id="IPR013783">
    <property type="entry name" value="Ig-like_fold"/>
</dbReference>
<dbReference type="GeneID" id="117743232"/>
<evidence type="ECO:0000256" key="3">
    <source>
        <dbReference type="ARBA" id="ARBA00022729"/>
    </source>
</evidence>